<proteinExistence type="predicted"/>
<accession>A0A815QUR1</accession>
<protein>
    <recommendedName>
        <fullName evidence="2">DUF1996 domain-containing protein</fullName>
    </recommendedName>
</protein>
<dbReference type="PANTHER" id="PTHR43662">
    <property type="match status" value="1"/>
</dbReference>
<dbReference type="Pfam" id="PF09362">
    <property type="entry name" value="DUF1996"/>
    <property type="match status" value="1"/>
</dbReference>
<dbReference type="PANTHER" id="PTHR43662:SF3">
    <property type="entry name" value="DOMAIN PROTEIN, PUTATIVE (AFU_ORTHOLOGUE AFUA_6G11970)-RELATED"/>
    <property type="match status" value="1"/>
</dbReference>
<dbReference type="SUPFAM" id="SSF50405">
    <property type="entry name" value="Actin-crosslinking proteins"/>
    <property type="match status" value="1"/>
</dbReference>
<feature type="signal peptide" evidence="1">
    <location>
        <begin position="1"/>
        <end position="17"/>
    </location>
</feature>
<dbReference type="Proteomes" id="UP000663852">
    <property type="component" value="Unassembled WGS sequence"/>
</dbReference>
<keyword evidence="1" id="KW-0732">Signal</keyword>
<sequence>MRLNSLFLLLFIGTIKSQQESYPMWKVFCSGRPLYRGRLDSIVTPGEPAGHVHKVMGGNHFSAGVRNQSPLELYEITKSATCTTCSIHTVDNSNYWHPDLYYQWENGTFSLVPDGGLTVYYIARTGDVGSSQYTNPNWQPFPKGLRMIAGDPWRRTFNSSDVSHKAISFVCLTDFGKPNAPETNGFQTDKYFCKNGFRMQVFFPMCWDGINLDSPDHRSHMAYPTQYNTGNCPSTHPVRLPGIFFEAFYAVDKFPHGTGRQPFVLSNGDPTGYGFHGDFVNGWDFDVVKNMLNDKTCLASNTNLGNNPERCAPIQSFVKKSIDSNCELSKSIPLTENIGMVEPISRLPGCNPITYSNAIKCTNGYDPKSMDNTNTFHIQSKITGLYLTFNPISEIVYANAPIQNPTYRETWGLGWAAKDTGRTIRNTELNRHFTMQDILRVRGPESDKWEIFTLEKQPNSNYYAIKNRRHGKYLKVEPDFTVSGTASIIVDSCLFQLITPNGGFVPEGLKLSDFNQNLSINIG</sequence>
<dbReference type="EMBL" id="CAJNOJ010000498">
    <property type="protein sequence ID" value="CAF1468620.1"/>
    <property type="molecule type" value="Genomic_DNA"/>
</dbReference>
<evidence type="ECO:0000313" key="3">
    <source>
        <dbReference type="EMBL" id="CAF1468620.1"/>
    </source>
</evidence>
<reference evidence="3" key="1">
    <citation type="submission" date="2021-02" db="EMBL/GenBank/DDBJ databases">
        <authorList>
            <person name="Nowell W R."/>
        </authorList>
    </citation>
    <scope>NUCLEOTIDE SEQUENCE</scope>
</reference>
<name>A0A815QUR1_ADIRI</name>
<organism evidence="3 4">
    <name type="scientific">Adineta ricciae</name>
    <name type="common">Rotifer</name>
    <dbReference type="NCBI Taxonomy" id="249248"/>
    <lineage>
        <taxon>Eukaryota</taxon>
        <taxon>Metazoa</taxon>
        <taxon>Spiralia</taxon>
        <taxon>Gnathifera</taxon>
        <taxon>Rotifera</taxon>
        <taxon>Eurotatoria</taxon>
        <taxon>Bdelloidea</taxon>
        <taxon>Adinetida</taxon>
        <taxon>Adinetidae</taxon>
        <taxon>Adineta</taxon>
    </lineage>
</organism>
<dbReference type="CDD" id="cd00257">
    <property type="entry name" value="beta-trefoil_FSCN-like"/>
    <property type="match status" value="1"/>
</dbReference>
<dbReference type="InterPro" id="IPR008999">
    <property type="entry name" value="Actin-crosslinking"/>
</dbReference>
<dbReference type="Gene3D" id="2.80.10.50">
    <property type="match status" value="1"/>
</dbReference>
<gene>
    <name evidence="3" type="ORF">EDS130_LOCUS40640</name>
</gene>
<evidence type="ECO:0000256" key="1">
    <source>
        <dbReference type="SAM" id="SignalP"/>
    </source>
</evidence>
<evidence type="ECO:0000259" key="2">
    <source>
        <dbReference type="Pfam" id="PF09362"/>
    </source>
</evidence>
<feature type="chain" id="PRO_5032943992" description="DUF1996 domain-containing protein" evidence="1">
    <location>
        <begin position="18"/>
        <end position="523"/>
    </location>
</feature>
<dbReference type="InterPro" id="IPR018535">
    <property type="entry name" value="DUF1996"/>
</dbReference>
<dbReference type="OrthoDB" id="9970308at2759"/>
<dbReference type="AlphaFoldDB" id="A0A815QUR1"/>
<evidence type="ECO:0000313" key="4">
    <source>
        <dbReference type="Proteomes" id="UP000663852"/>
    </source>
</evidence>
<feature type="domain" description="DUF1996" evidence="2">
    <location>
        <begin position="40"/>
        <end position="283"/>
    </location>
</feature>
<comment type="caution">
    <text evidence="3">The sequence shown here is derived from an EMBL/GenBank/DDBJ whole genome shotgun (WGS) entry which is preliminary data.</text>
</comment>